<name>A0A855VPI4_9ENTR</name>
<keyword evidence="1" id="KW-0812">Transmembrane</keyword>
<evidence type="ECO:0000313" key="3">
    <source>
        <dbReference type="Proteomes" id="UP000244004"/>
    </source>
</evidence>
<evidence type="ECO:0000256" key="1">
    <source>
        <dbReference type="SAM" id="Phobius"/>
    </source>
</evidence>
<protein>
    <submittedName>
        <fullName evidence="2">Uncharacterized protein</fullName>
    </submittedName>
</protein>
<dbReference type="EMBL" id="PNXT01000001">
    <property type="protein sequence ID" value="PTX89601.1"/>
    <property type="molecule type" value="Genomic_DNA"/>
</dbReference>
<feature type="transmembrane region" description="Helical" evidence="1">
    <location>
        <begin position="114"/>
        <end position="133"/>
    </location>
</feature>
<feature type="transmembrane region" description="Helical" evidence="1">
    <location>
        <begin position="78"/>
        <end position="99"/>
    </location>
</feature>
<dbReference type="Proteomes" id="UP000244004">
    <property type="component" value="Unassembled WGS sequence"/>
</dbReference>
<comment type="caution">
    <text evidence="2">The sequence shown here is derived from an EMBL/GenBank/DDBJ whole genome shotgun (WGS) entry which is preliminary data.</text>
</comment>
<dbReference type="AlphaFoldDB" id="A0A855VPI4"/>
<gene>
    <name evidence="2" type="ORF">C1O12_14940</name>
</gene>
<accession>A0A855VPI4</accession>
<evidence type="ECO:0000313" key="2">
    <source>
        <dbReference type="EMBL" id="PTX89601.1"/>
    </source>
</evidence>
<organism evidence="2 3">
    <name type="scientific">Enterobacter hormaechei</name>
    <dbReference type="NCBI Taxonomy" id="158836"/>
    <lineage>
        <taxon>Bacteria</taxon>
        <taxon>Pseudomonadati</taxon>
        <taxon>Pseudomonadota</taxon>
        <taxon>Gammaproteobacteria</taxon>
        <taxon>Enterobacterales</taxon>
        <taxon>Enterobacteriaceae</taxon>
        <taxon>Enterobacter</taxon>
        <taxon>Enterobacter cloacae complex</taxon>
    </lineage>
</organism>
<reference evidence="2 3" key="1">
    <citation type="submission" date="2018-01" db="EMBL/GenBank/DDBJ databases">
        <title>Geographic spread and resistance mechanisms of dominant carbapenem-resistant Enterobacter cloacae complex clones ST171 and ST78.</title>
        <authorList>
            <person name="Gomez-Simmonds A."/>
            <person name="Annavajhala M.K."/>
            <person name="Wang Z."/>
            <person name="Macesic N."/>
            <person name="Hu Y."/>
            <person name="Giddins M.J."/>
            <person name="O'Malley A."/>
            <person name="Toussaint N.C."/>
            <person name="Whittier S."/>
            <person name="Torres V.J."/>
            <person name="Uhlemann A.-C."/>
        </authorList>
    </citation>
    <scope>NUCLEOTIDE SEQUENCE [LARGE SCALE GENOMIC DNA]</scope>
    <source>
        <strain evidence="2 3">78</strain>
    </source>
</reference>
<feature type="transmembrane region" description="Helical" evidence="1">
    <location>
        <begin position="21"/>
        <end position="40"/>
    </location>
</feature>
<proteinExistence type="predicted"/>
<sequence>MIKIKHFIINFMSDKLDEDSLSFLKISLYTIYFTYLIVIVNDCKGIPIPAYVGFYLICISSAIAITKQYRRRGEIIKIINDTILFLAAAFASMKMLYIISPIEDISVSSLEKNFIPFALRFILIVCSFTKAFMSATDIKGKPSKPDQED</sequence>
<keyword evidence="1" id="KW-0472">Membrane</keyword>
<keyword evidence="1" id="KW-1133">Transmembrane helix</keyword>
<feature type="transmembrane region" description="Helical" evidence="1">
    <location>
        <begin position="46"/>
        <end position="66"/>
    </location>
</feature>